<gene>
    <name evidence="2" type="ORF">VA603_02110</name>
</gene>
<dbReference type="EMBL" id="JAYFUH010000061">
    <property type="protein sequence ID" value="MEA5666335.1"/>
    <property type="molecule type" value="Genomic_DNA"/>
</dbReference>
<keyword evidence="3" id="KW-1185">Reference proteome</keyword>
<organism evidence="2 3">
    <name type="scientific">Stenotrophomonas capsici</name>
    <dbReference type="NCBI Taxonomy" id="3110230"/>
    <lineage>
        <taxon>Bacteria</taxon>
        <taxon>Pseudomonadati</taxon>
        <taxon>Pseudomonadota</taxon>
        <taxon>Gammaproteobacteria</taxon>
        <taxon>Lysobacterales</taxon>
        <taxon>Lysobacteraceae</taxon>
        <taxon>Stenotrophomonas</taxon>
    </lineage>
</organism>
<evidence type="ECO:0000256" key="1">
    <source>
        <dbReference type="SAM" id="MobiDB-lite"/>
    </source>
</evidence>
<reference evidence="2 3" key="1">
    <citation type="submission" date="2023-12" db="EMBL/GenBank/DDBJ databases">
        <title>Stenotrophomonas guangdongensis sp. nov., isolated from wilted pepper plants (Capsicum annuum).</title>
        <authorList>
            <person name="Qiu M."/>
            <person name="Li Y."/>
            <person name="Liu Q."/>
            <person name="Zhang X."/>
            <person name="Huang Y."/>
            <person name="Guo R."/>
            <person name="Hu M."/>
            <person name="Zhou J."/>
            <person name="Zhou X."/>
        </authorList>
    </citation>
    <scope>NUCLEOTIDE SEQUENCE [LARGE SCALE GENOMIC DNA]</scope>
    <source>
        <strain evidence="2 3">MH1</strain>
    </source>
</reference>
<feature type="compositionally biased region" description="Basic and acidic residues" evidence="1">
    <location>
        <begin position="8"/>
        <end position="29"/>
    </location>
</feature>
<comment type="caution">
    <text evidence="2">The sequence shown here is derived from an EMBL/GenBank/DDBJ whole genome shotgun (WGS) entry which is preliminary data.</text>
</comment>
<protein>
    <submittedName>
        <fullName evidence="2">Uncharacterized protein</fullName>
    </submittedName>
</protein>
<name>A0ABU5V184_9GAMM</name>
<proteinExistence type="predicted"/>
<dbReference type="RefSeq" id="WP_323437802.1">
    <property type="nucleotide sequence ID" value="NZ_JAYFUH010000061.1"/>
</dbReference>
<dbReference type="Proteomes" id="UP001301653">
    <property type="component" value="Unassembled WGS sequence"/>
</dbReference>
<feature type="region of interest" description="Disordered" evidence="1">
    <location>
        <begin position="1"/>
        <end position="34"/>
    </location>
</feature>
<accession>A0ABU5V184</accession>
<sequence>MGQRKPQRRLERGLDHRQQEDRGLHDPARCPDQPLSGYIENIRRKLEQDFSNSPVATINHLQVREYPADKRCASIHLRLELRQPAADGQRQWAEQYTLSCGSPRYADVGYELRYYHRYTDAHRDPNLQAKAEQVLGSMRIEED</sequence>
<evidence type="ECO:0000313" key="3">
    <source>
        <dbReference type="Proteomes" id="UP001301653"/>
    </source>
</evidence>
<evidence type="ECO:0000313" key="2">
    <source>
        <dbReference type="EMBL" id="MEA5666335.1"/>
    </source>
</evidence>